<dbReference type="DNASU" id="815380"/>
<evidence type="ECO:0000313" key="2">
    <source>
        <dbReference type="EMBL" id="CAA0413826.1"/>
    </source>
</evidence>
<dbReference type="Proteomes" id="UP000426265">
    <property type="component" value="Unassembled WGS sequence"/>
</dbReference>
<accession>A0A178U601</accession>
<dbReference type="EMBL" id="CACRSJ010000111">
    <property type="protein sequence ID" value="VYS71820.1"/>
    <property type="molecule type" value="Genomic_DNA"/>
</dbReference>
<keyword evidence="4" id="KW-0496">Mitochondrion</keyword>
<evidence type="ECO:0000313" key="6">
    <source>
        <dbReference type="Proteomes" id="UP000078284"/>
    </source>
</evidence>
<protein>
    <submittedName>
        <fullName evidence="4">Uncharacterized protein</fullName>
    </submittedName>
</protein>
<dbReference type="Proteomes" id="UP000434276">
    <property type="component" value="Unassembled WGS sequence"/>
</dbReference>
<dbReference type="Proteomes" id="UP000078284">
    <property type="component" value="Unassembled WGS sequence"/>
</dbReference>
<dbReference type="Araport" id="AT2G07705"/>
<reference evidence="4" key="2">
    <citation type="submission" date="2016-03" db="EMBL/GenBank/DDBJ databases">
        <title>Full-length assembly of Arabidopsis thaliana Ler reveals the complement of translocations and inversions.</title>
        <authorList>
            <person name="Zapata L."/>
            <person name="Schneeberger K."/>
            <person name="Ossowski S."/>
        </authorList>
    </citation>
    <scope>NUCLEOTIDE SEQUENCE [LARGE SCALE GENOMIC DNA]</scope>
    <source>
        <tissue evidence="4">Leaf</tissue>
    </source>
</reference>
<organism evidence="4 6">
    <name type="scientific">Arabidopsis thaliana</name>
    <name type="common">Mouse-ear cress</name>
    <dbReference type="NCBI Taxonomy" id="3702"/>
    <lineage>
        <taxon>Eukaryota</taxon>
        <taxon>Viridiplantae</taxon>
        <taxon>Streptophyta</taxon>
        <taxon>Embryophyta</taxon>
        <taxon>Tracheophyta</taxon>
        <taxon>Spermatophyta</taxon>
        <taxon>Magnoliopsida</taxon>
        <taxon>eudicotyledons</taxon>
        <taxon>Gunneridae</taxon>
        <taxon>Pentapetalae</taxon>
        <taxon>rosids</taxon>
        <taxon>malvids</taxon>
        <taxon>Brassicales</taxon>
        <taxon>Brassicaceae</taxon>
        <taxon>Camelineae</taxon>
        <taxon>Arabidopsis</taxon>
    </lineage>
</organism>
<sequence length="66" mass="7524">MSSLILSTFAERLTELGQRTTFLELPPYLDRSFPNSNSGKVVQVGKYLPPEVKHKAVDLLREYKDV</sequence>
<reference evidence="6" key="1">
    <citation type="journal article" date="2016" name="Proc. Natl. Acad. Sci. U.S.A.">
        <title>Chromosome-level assembly of Arabidopsis thaliana Ler reveals the extent of translocation and inversion polymorphisms.</title>
        <authorList>
            <person name="Zapata L."/>
            <person name="Ding J."/>
            <person name="Willing E.M."/>
            <person name="Hartwig B."/>
            <person name="Bezdan D."/>
            <person name="Jiao W.B."/>
            <person name="Patel V."/>
            <person name="Velikkakam James G."/>
            <person name="Koornneef M."/>
            <person name="Ossowski S."/>
            <person name="Schneeberger K."/>
        </authorList>
    </citation>
    <scope>NUCLEOTIDE SEQUENCE [LARGE SCALE GENOMIC DNA]</scope>
    <source>
        <strain evidence="6">cv. Landsberg erecta</strain>
    </source>
</reference>
<evidence type="ECO:0000313" key="4">
    <source>
        <dbReference type="EMBL" id="OAO89263.1"/>
    </source>
</evidence>
<reference evidence="2 8" key="3">
    <citation type="submission" date="2019-12" db="EMBL/GenBank/DDBJ databases">
        <authorList>
            <person name="Jiao W.-B."/>
            <person name="Schneeberger K."/>
        </authorList>
    </citation>
    <scope>NUCLEOTIDE SEQUENCE [LARGE SCALE GENOMIC DNA]</scope>
    <source>
        <strain evidence="7">cv. An-1</strain>
        <strain evidence="8">cv. C24</strain>
    </source>
</reference>
<proteinExistence type="predicted"/>
<dbReference type="ExpressionAtlas" id="A0A178U601">
    <property type="expression patterns" value="baseline"/>
</dbReference>
<dbReference type="KEGG" id="ath:AT2G07705"/>
<dbReference type="EMBL" id="CACSHJ010000097">
    <property type="protein sequence ID" value="CAA0413826.1"/>
    <property type="molecule type" value="Genomic_DNA"/>
</dbReference>
<evidence type="ECO:0000313" key="1">
    <source>
        <dbReference type="Araport" id="AT2G07705"/>
    </source>
</evidence>
<evidence type="ECO:0000313" key="7">
    <source>
        <dbReference type="Proteomes" id="UP000426265"/>
    </source>
</evidence>
<dbReference type="EMBL" id="CACSHJ010000098">
    <property type="protein sequence ID" value="CAA0413938.1"/>
    <property type="molecule type" value="Genomic_DNA"/>
</dbReference>
<geneLocation type="mitochondrion" evidence="4"/>
<evidence type="ECO:0000313" key="5">
    <source>
        <dbReference type="EMBL" id="VYS71820.1"/>
    </source>
</evidence>
<gene>
    <name evidence="1" type="ordered locus">At2g07705</name>
    <name evidence="5" type="ORF">AN1_LOCUS27192</name>
    <name evidence="4" type="ORF">AXX17_ATUG02880</name>
    <name evidence="2" type="ORF">C24_LOCUS26935</name>
    <name evidence="3" type="ORF">C24_LOCUS27028</name>
</gene>
<evidence type="ECO:0000313" key="8">
    <source>
        <dbReference type="Proteomes" id="UP000434276"/>
    </source>
</evidence>
<name>A0A178U601_ARATH</name>
<dbReference type="AlphaFoldDB" id="A0A178U601"/>
<dbReference type="GeneID" id="815380"/>
<dbReference type="EMBL" id="LUHQ01000019">
    <property type="protein sequence ID" value="OAO89263.1"/>
    <property type="molecule type" value="Genomic_DNA"/>
</dbReference>
<evidence type="ECO:0000313" key="3">
    <source>
        <dbReference type="EMBL" id="CAA0413938.1"/>
    </source>
</evidence>